<organism evidence="6 7">
    <name type="scientific">Actinocorallia longicatena</name>
    <dbReference type="NCBI Taxonomy" id="111803"/>
    <lineage>
        <taxon>Bacteria</taxon>
        <taxon>Bacillati</taxon>
        <taxon>Actinomycetota</taxon>
        <taxon>Actinomycetes</taxon>
        <taxon>Streptosporangiales</taxon>
        <taxon>Thermomonosporaceae</taxon>
        <taxon>Actinocorallia</taxon>
    </lineage>
</organism>
<keyword evidence="7" id="KW-1185">Reference proteome</keyword>
<feature type="domain" description="AAA+ ATPase" evidence="5">
    <location>
        <begin position="201"/>
        <end position="470"/>
    </location>
</feature>
<name>A0ABP6QAN7_9ACTN</name>
<dbReference type="InterPro" id="IPR027417">
    <property type="entry name" value="P-loop_NTPase"/>
</dbReference>
<dbReference type="InterPro" id="IPR016136">
    <property type="entry name" value="DNA_helicase_N/primase_C"/>
</dbReference>
<evidence type="ECO:0000256" key="4">
    <source>
        <dbReference type="SAM" id="MobiDB-lite"/>
    </source>
</evidence>
<evidence type="ECO:0000256" key="2">
    <source>
        <dbReference type="ARBA" id="ARBA00022705"/>
    </source>
</evidence>
<evidence type="ECO:0000259" key="5">
    <source>
        <dbReference type="SMART" id="SM00382"/>
    </source>
</evidence>
<evidence type="ECO:0000256" key="1">
    <source>
        <dbReference type="ARBA" id="ARBA00022515"/>
    </source>
</evidence>
<dbReference type="Proteomes" id="UP001501237">
    <property type="component" value="Unassembled WGS sequence"/>
</dbReference>
<keyword evidence="1" id="KW-0639">Primosome</keyword>
<accession>A0ABP6QAN7</accession>
<reference evidence="7" key="1">
    <citation type="journal article" date="2019" name="Int. J. Syst. Evol. Microbiol.">
        <title>The Global Catalogue of Microorganisms (GCM) 10K type strain sequencing project: providing services to taxonomists for standard genome sequencing and annotation.</title>
        <authorList>
            <consortium name="The Broad Institute Genomics Platform"/>
            <consortium name="The Broad Institute Genome Sequencing Center for Infectious Disease"/>
            <person name="Wu L."/>
            <person name="Ma J."/>
        </authorList>
    </citation>
    <scope>NUCLEOTIDE SEQUENCE [LARGE SCALE GENOMIC DNA]</scope>
    <source>
        <strain evidence="7">JCM 9377</strain>
    </source>
</reference>
<dbReference type="SUPFAM" id="SSF52540">
    <property type="entry name" value="P-loop containing nucleoside triphosphate hydrolases"/>
    <property type="match status" value="1"/>
</dbReference>
<feature type="region of interest" description="Disordered" evidence="4">
    <location>
        <begin position="471"/>
        <end position="499"/>
    </location>
</feature>
<dbReference type="InterPro" id="IPR003593">
    <property type="entry name" value="AAA+_ATPase"/>
</dbReference>
<dbReference type="Pfam" id="PF13481">
    <property type="entry name" value="AAA_25"/>
    <property type="match status" value="1"/>
</dbReference>
<dbReference type="Gene3D" id="3.40.50.300">
    <property type="entry name" value="P-loop containing nucleotide triphosphate hydrolases"/>
    <property type="match status" value="1"/>
</dbReference>
<keyword evidence="3" id="KW-0238">DNA-binding</keyword>
<evidence type="ECO:0000256" key="3">
    <source>
        <dbReference type="ARBA" id="ARBA00023125"/>
    </source>
</evidence>
<dbReference type="EMBL" id="BAAAUV010000008">
    <property type="protein sequence ID" value="GAA3215533.1"/>
    <property type="molecule type" value="Genomic_DNA"/>
</dbReference>
<dbReference type="Gene3D" id="1.10.860.10">
    <property type="entry name" value="DNAb Helicase, Chain A"/>
    <property type="match status" value="1"/>
</dbReference>
<dbReference type="PANTHER" id="PTHR30153">
    <property type="entry name" value="REPLICATIVE DNA HELICASE DNAB"/>
    <property type="match status" value="1"/>
</dbReference>
<gene>
    <name evidence="6" type="ORF">GCM10010468_37030</name>
</gene>
<sequence>MTDDRIPPHDINAEQVALGAMMLAENVIVPVFDLLGEAEPWQPGARKPGLNDKLYRPAHKMIYAAIMAVANRGQAPDAVLVNAELQTRGWSGRTGHGKYLHELIAAVPVTANAAHYAEIVVARYRDRRADELLDSAAGASPDHLRALVETWLIEDQSTRDVQSISAPSWTSRLKAGGGFVLDAPALPPVMWGDGEQIAWADGEALMLCGPPGVGKTTLVQQLVEARLGISKEVLGMAVQAGRKRVLYLAMDRPPQIARAMARLFGADHRDVLDEGLIVWQGPPPHDLARHPDLLAEMCEQAGADTVIVDSLKDAVLKLSDDESGSGYNRARQKALVEGVQVVELHHQRKAGGENKKPSKLDDVYGSVWLTAGAGSVILLWGEPGDPVVELLHLKQPLEPVGPFQVQHDHTTGRSSVYHRADLLQMAQEWSPTGARGITAPDAARALFDVAKPKPADVERARRKLEALRKSGHLVKVDGSGGGDNGGTPTKYYRAPQGRP</sequence>
<proteinExistence type="predicted"/>
<dbReference type="SUPFAM" id="SSF48024">
    <property type="entry name" value="N-terminal domain of DnaB helicase"/>
    <property type="match status" value="1"/>
</dbReference>
<dbReference type="Pfam" id="PF00772">
    <property type="entry name" value="DnaB"/>
    <property type="match status" value="1"/>
</dbReference>
<evidence type="ECO:0000313" key="6">
    <source>
        <dbReference type="EMBL" id="GAA3215533.1"/>
    </source>
</evidence>
<dbReference type="RefSeq" id="WP_344829609.1">
    <property type="nucleotide sequence ID" value="NZ_BAAAUV010000008.1"/>
</dbReference>
<dbReference type="InterPro" id="IPR036185">
    <property type="entry name" value="DNA_heli_DnaB-like_N_sf"/>
</dbReference>
<protein>
    <recommendedName>
        <fullName evidence="5">AAA+ ATPase domain-containing protein</fullName>
    </recommendedName>
</protein>
<dbReference type="InterPro" id="IPR007693">
    <property type="entry name" value="DNA_helicase_DnaB-like_N"/>
</dbReference>
<dbReference type="SMART" id="SM00382">
    <property type="entry name" value="AAA"/>
    <property type="match status" value="1"/>
</dbReference>
<dbReference type="PANTHER" id="PTHR30153:SF2">
    <property type="entry name" value="REPLICATIVE DNA HELICASE"/>
    <property type="match status" value="1"/>
</dbReference>
<comment type="caution">
    <text evidence="6">The sequence shown here is derived from an EMBL/GenBank/DDBJ whole genome shotgun (WGS) entry which is preliminary data.</text>
</comment>
<evidence type="ECO:0000313" key="7">
    <source>
        <dbReference type="Proteomes" id="UP001501237"/>
    </source>
</evidence>
<keyword evidence="2" id="KW-0235">DNA replication</keyword>